<evidence type="ECO:0000259" key="3">
    <source>
        <dbReference type="PROSITE" id="PS50158"/>
    </source>
</evidence>
<dbReference type="Pfam" id="PF00098">
    <property type="entry name" value="zf-CCHC"/>
    <property type="match status" value="1"/>
</dbReference>
<dbReference type="SMART" id="SM00343">
    <property type="entry name" value="ZnF_C2HC"/>
    <property type="match status" value="1"/>
</dbReference>
<sequence length="222" mass="24695">MASNHNNSGASDAGCYNCGQLGHIARFCHLSDKRLSGQNSSTSTAIVPVQTPTYGNAPINTGPPAYNSYYNGRYSGRSGLGRRVSNLKELIAKIRGKHEAGEAKDRAARKEEEKKKKEKKEEDKRLKEKKEREEMHSIFARELSIKLDVVSNAVGGKKDKDKGDDEIAKLRDEIEKLKNCQFGSSMPLSHTGKKSREKAEDEIARSREEIEKIKKNQQSCGA</sequence>
<dbReference type="PROSITE" id="PS50158">
    <property type="entry name" value="ZF_CCHC"/>
    <property type="match status" value="1"/>
</dbReference>
<name>A0A388L523_CHABU</name>
<evidence type="ECO:0000313" key="5">
    <source>
        <dbReference type="Proteomes" id="UP000265515"/>
    </source>
</evidence>
<keyword evidence="5" id="KW-1185">Reference proteome</keyword>
<dbReference type="InterPro" id="IPR001878">
    <property type="entry name" value="Znf_CCHC"/>
</dbReference>
<feature type="domain" description="CCHC-type" evidence="3">
    <location>
        <begin position="15"/>
        <end position="28"/>
    </location>
</feature>
<dbReference type="Gene3D" id="4.10.60.10">
    <property type="entry name" value="Zinc finger, CCHC-type"/>
    <property type="match status" value="1"/>
</dbReference>
<keyword evidence="1" id="KW-0863">Zinc-finger</keyword>
<dbReference type="EMBL" id="BFEA01000265">
    <property type="protein sequence ID" value="GBG77342.1"/>
    <property type="molecule type" value="Genomic_DNA"/>
</dbReference>
<dbReference type="Gramene" id="GBG77342">
    <property type="protein sequence ID" value="GBG77342"/>
    <property type="gene ID" value="CBR_g23674"/>
</dbReference>
<organism evidence="4 5">
    <name type="scientific">Chara braunii</name>
    <name type="common">Braun's stonewort</name>
    <dbReference type="NCBI Taxonomy" id="69332"/>
    <lineage>
        <taxon>Eukaryota</taxon>
        <taxon>Viridiplantae</taxon>
        <taxon>Streptophyta</taxon>
        <taxon>Charophyceae</taxon>
        <taxon>Charales</taxon>
        <taxon>Characeae</taxon>
        <taxon>Chara</taxon>
    </lineage>
</organism>
<dbReference type="OrthoDB" id="6361509at2759"/>
<dbReference type="GO" id="GO:0003676">
    <property type="term" value="F:nucleic acid binding"/>
    <property type="evidence" value="ECO:0007669"/>
    <property type="project" value="InterPro"/>
</dbReference>
<dbReference type="SUPFAM" id="SSF57756">
    <property type="entry name" value="Retrovirus zinc finger-like domains"/>
    <property type="match status" value="1"/>
</dbReference>
<protein>
    <recommendedName>
        <fullName evidence="3">CCHC-type domain-containing protein</fullName>
    </recommendedName>
</protein>
<feature type="compositionally biased region" description="Basic and acidic residues" evidence="2">
    <location>
        <begin position="197"/>
        <end position="214"/>
    </location>
</feature>
<evidence type="ECO:0000256" key="1">
    <source>
        <dbReference type="PROSITE-ProRule" id="PRU00047"/>
    </source>
</evidence>
<dbReference type="InterPro" id="IPR036875">
    <property type="entry name" value="Znf_CCHC_sf"/>
</dbReference>
<gene>
    <name evidence="4" type="ORF">CBR_g23674</name>
</gene>
<comment type="caution">
    <text evidence="4">The sequence shown here is derived from an EMBL/GenBank/DDBJ whole genome shotgun (WGS) entry which is preliminary data.</text>
</comment>
<accession>A0A388L523</accession>
<evidence type="ECO:0000313" key="4">
    <source>
        <dbReference type="EMBL" id="GBG77342.1"/>
    </source>
</evidence>
<evidence type="ECO:0000256" key="2">
    <source>
        <dbReference type="SAM" id="MobiDB-lite"/>
    </source>
</evidence>
<keyword evidence="1" id="KW-0862">Zinc</keyword>
<dbReference type="GO" id="GO:0008270">
    <property type="term" value="F:zinc ion binding"/>
    <property type="evidence" value="ECO:0007669"/>
    <property type="project" value="UniProtKB-KW"/>
</dbReference>
<dbReference type="AlphaFoldDB" id="A0A388L523"/>
<keyword evidence="1" id="KW-0479">Metal-binding</keyword>
<reference evidence="4 5" key="1">
    <citation type="journal article" date="2018" name="Cell">
        <title>The Chara Genome: Secondary Complexity and Implications for Plant Terrestrialization.</title>
        <authorList>
            <person name="Nishiyama T."/>
            <person name="Sakayama H."/>
            <person name="Vries J.D."/>
            <person name="Buschmann H."/>
            <person name="Saint-Marcoux D."/>
            <person name="Ullrich K.K."/>
            <person name="Haas F.B."/>
            <person name="Vanderstraeten L."/>
            <person name="Becker D."/>
            <person name="Lang D."/>
            <person name="Vosolsobe S."/>
            <person name="Rombauts S."/>
            <person name="Wilhelmsson P.K.I."/>
            <person name="Janitza P."/>
            <person name="Kern R."/>
            <person name="Heyl A."/>
            <person name="Rumpler F."/>
            <person name="Villalobos L.I.A.C."/>
            <person name="Clay J.M."/>
            <person name="Skokan R."/>
            <person name="Toyoda A."/>
            <person name="Suzuki Y."/>
            <person name="Kagoshima H."/>
            <person name="Schijlen E."/>
            <person name="Tajeshwar N."/>
            <person name="Catarino B."/>
            <person name="Hetherington A.J."/>
            <person name="Saltykova A."/>
            <person name="Bonnot C."/>
            <person name="Breuninger H."/>
            <person name="Symeonidi A."/>
            <person name="Radhakrishnan G.V."/>
            <person name="Van Nieuwerburgh F."/>
            <person name="Deforce D."/>
            <person name="Chang C."/>
            <person name="Karol K.G."/>
            <person name="Hedrich R."/>
            <person name="Ulvskov P."/>
            <person name="Glockner G."/>
            <person name="Delwiche C.F."/>
            <person name="Petrasek J."/>
            <person name="Van de Peer Y."/>
            <person name="Friml J."/>
            <person name="Beilby M."/>
            <person name="Dolan L."/>
            <person name="Kohara Y."/>
            <person name="Sugano S."/>
            <person name="Fujiyama A."/>
            <person name="Delaux P.-M."/>
            <person name="Quint M."/>
            <person name="TheiBen G."/>
            <person name="Hagemann M."/>
            <person name="Harholt J."/>
            <person name="Dunand C."/>
            <person name="Zachgo S."/>
            <person name="Langdale J."/>
            <person name="Maumus F."/>
            <person name="Straeten D.V.D."/>
            <person name="Gould S.B."/>
            <person name="Rensing S.A."/>
        </authorList>
    </citation>
    <scope>NUCLEOTIDE SEQUENCE [LARGE SCALE GENOMIC DNA]</scope>
    <source>
        <strain evidence="4 5">S276</strain>
    </source>
</reference>
<feature type="region of interest" description="Disordered" evidence="2">
    <location>
        <begin position="97"/>
        <end position="135"/>
    </location>
</feature>
<proteinExistence type="predicted"/>
<feature type="region of interest" description="Disordered" evidence="2">
    <location>
        <begin position="180"/>
        <end position="222"/>
    </location>
</feature>
<dbReference type="Proteomes" id="UP000265515">
    <property type="component" value="Unassembled WGS sequence"/>
</dbReference>